<evidence type="ECO:0000256" key="2">
    <source>
        <dbReference type="ARBA" id="ARBA00022448"/>
    </source>
</evidence>
<accession>A0A376GWK4</accession>
<evidence type="ECO:0000256" key="5">
    <source>
        <dbReference type="ARBA" id="ARBA00022840"/>
    </source>
</evidence>
<evidence type="ECO:0000313" key="9">
    <source>
        <dbReference type="Proteomes" id="UP000254807"/>
    </source>
</evidence>
<dbReference type="EC" id="3.6.3.-" evidence="8"/>
<dbReference type="PROSITE" id="PS00211">
    <property type="entry name" value="ABC_TRANSPORTER_1"/>
    <property type="match status" value="1"/>
</dbReference>
<keyword evidence="9" id="KW-1185">Reference proteome</keyword>
<reference evidence="8 9" key="1">
    <citation type="submission" date="2018-06" db="EMBL/GenBank/DDBJ databases">
        <authorList>
            <consortium name="Pathogen Informatics"/>
            <person name="Doyle S."/>
        </authorList>
    </citation>
    <scope>NUCLEOTIDE SEQUENCE [LARGE SCALE GENOMIC DNA]</scope>
    <source>
        <strain evidence="8 9">NCTC12360</strain>
    </source>
</reference>
<dbReference type="PANTHER" id="PTHR42788:SF7">
    <property type="entry name" value="NITRATE ABC TRANSPORTER ATP-BINDING PROTEIN"/>
    <property type="match status" value="1"/>
</dbReference>
<keyword evidence="4" id="KW-0547">Nucleotide-binding</keyword>
<dbReference type="RefSeq" id="WP_060814819.1">
    <property type="nucleotide sequence ID" value="NZ_JBHULA010000058.1"/>
</dbReference>
<sequence length="269" mass="29716">MTTPVLTISDLHQTFEKGTINENHVLRGIDLTMNSGDFITIIGGNGAGKSTLLNSIAGTIPTEQGKIVLGDKEITRHSVTRRSKEISRVFQDPRMGTAVRLTVEENLALAYKRGQVRGFSSGVKGKHRAFFKEKLARLNLGLENRLTTEIGLLSGGQRQAITLLMATLQQPKLILLDEHTAALDPKTSMTVMALTDQLIQEQQLTAFMVTHDMEDAIRYGNRLIMLHQGKIVVDIAGEEKHSLTVPDLMALFHQNSGTELKDDQLLLHT</sequence>
<dbReference type="SUPFAM" id="SSF52540">
    <property type="entry name" value="P-loop containing nucleoside triphosphate hydrolases"/>
    <property type="match status" value="1"/>
</dbReference>
<evidence type="ECO:0000259" key="7">
    <source>
        <dbReference type="PROSITE" id="PS50893"/>
    </source>
</evidence>
<keyword evidence="2" id="KW-0813">Transport</keyword>
<gene>
    <name evidence="8" type="primary">ssuB</name>
    <name evidence="8" type="ORF">NCTC12360_01402</name>
</gene>
<feature type="domain" description="ABC transporter" evidence="7">
    <location>
        <begin position="6"/>
        <end position="253"/>
    </location>
</feature>
<dbReference type="InterPro" id="IPR050166">
    <property type="entry name" value="ABC_transporter_ATP-bind"/>
</dbReference>
<dbReference type="Gene3D" id="3.40.50.300">
    <property type="entry name" value="P-loop containing nucleotide triphosphate hydrolases"/>
    <property type="match status" value="1"/>
</dbReference>
<evidence type="ECO:0000256" key="4">
    <source>
        <dbReference type="ARBA" id="ARBA00022741"/>
    </source>
</evidence>
<dbReference type="PANTHER" id="PTHR42788">
    <property type="entry name" value="TAURINE IMPORT ATP-BINDING PROTEIN-RELATED"/>
    <property type="match status" value="1"/>
</dbReference>
<dbReference type="Proteomes" id="UP000254807">
    <property type="component" value="Unassembled WGS sequence"/>
</dbReference>
<organism evidence="8 9">
    <name type="scientific">Enterococcus gallinarum</name>
    <dbReference type="NCBI Taxonomy" id="1353"/>
    <lineage>
        <taxon>Bacteria</taxon>
        <taxon>Bacillati</taxon>
        <taxon>Bacillota</taxon>
        <taxon>Bacilli</taxon>
        <taxon>Lactobacillales</taxon>
        <taxon>Enterococcaceae</taxon>
        <taxon>Enterococcus</taxon>
    </lineage>
</organism>
<dbReference type="PROSITE" id="PS50893">
    <property type="entry name" value="ABC_TRANSPORTER_2"/>
    <property type="match status" value="1"/>
</dbReference>
<dbReference type="InterPro" id="IPR017871">
    <property type="entry name" value="ABC_transporter-like_CS"/>
</dbReference>
<keyword evidence="8" id="KW-0378">Hydrolase</keyword>
<dbReference type="OrthoDB" id="9776369at2"/>
<keyword evidence="6" id="KW-0472">Membrane</keyword>
<dbReference type="GO" id="GO:0005886">
    <property type="term" value="C:plasma membrane"/>
    <property type="evidence" value="ECO:0007669"/>
    <property type="project" value="UniProtKB-SubCell"/>
</dbReference>
<dbReference type="SMART" id="SM00382">
    <property type="entry name" value="AAA"/>
    <property type="match status" value="1"/>
</dbReference>
<protein>
    <submittedName>
        <fullName evidence="8">ABC transporter ATP-binding protein</fullName>
        <ecNumber evidence="8">3.6.3.-</ecNumber>
    </submittedName>
</protein>
<dbReference type="InterPro" id="IPR003439">
    <property type="entry name" value="ABC_transporter-like_ATP-bd"/>
</dbReference>
<dbReference type="AlphaFoldDB" id="A0A376GWK4"/>
<keyword evidence="3" id="KW-1003">Cell membrane</keyword>
<name>A0A376GWK4_ENTGA</name>
<comment type="subcellular location">
    <subcellularLocation>
        <location evidence="1">Cell membrane</location>
        <topology evidence="1">Peripheral membrane protein</topology>
    </subcellularLocation>
</comment>
<evidence type="ECO:0000313" key="8">
    <source>
        <dbReference type="EMBL" id="STD82961.1"/>
    </source>
</evidence>
<dbReference type="InterPro" id="IPR003593">
    <property type="entry name" value="AAA+_ATPase"/>
</dbReference>
<dbReference type="GO" id="GO:0005524">
    <property type="term" value="F:ATP binding"/>
    <property type="evidence" value="ECO:0007669"/>
    <property type="project" value="UniProtKB-KW"/>
</dbReference>
<proteinExistence type="predicted"/>
<evidence type="ECO:0000256" key="3">
    <source>
        <dbReference type="ARBA" id="ARBA00022475"/>
    </source>
</evidence>
<dbReference type="InterPro" id="IPR027417">
    <property type="entry name" value="P-loop_NTPase"/>
</dbReference>
<dbReference type="Pfam" id="PF00005">
    <property type="entry name" value="ABC_tran"/>
    <property type="match status" value="1"/>
</dbReference>
<evidence type="ECO:0000256" key="6">
    <source>
        <dbReference type="ARBA" id="ARBA00023136"/>
    </source>
</evidence>
<keyword evidence="5 8" id="KW-0067">ATP-binding</keyword>
<evidence type="ECO:0000256" key="1">
    <source>
        <dbReference type="ARBA" id="ARBA00004202"/>
    </source>
</evidence>
<dbReference type="GO" id="GO:0016887">
    <property type="term" value="F:ATP hydrolysis activity"/>
    <property type="evidence" value="ECO:0007669"/>
    <property type="project" value="InterPro"/>
</dbReference>
<dbReference type="EMBL" id="UFYW01000001">
    <property type="protein sequence ID" value="STD82961.1"/>
    <property type="molecule type" value="Genomic_DNA"/>
</dbReference>